<protein>
    <recommendedName>
        <fullName evidence="3">PIN domain-containing protein</fullName>
    </recommendedName>
</protein>
<dbReference type="Proteomes" id="UP000002350">
    <property type="component" value="Chromosome"/>
</dbReference>
<dbReference type="AlphaFoldDB" id="D4ZAY0"/>
<dbReference type="KEGG" id="svo:SVI_3204"/>
<proteinExistence type="predicted"/>
<dbReference type="HOGENOM" id="CLU_3332947_0_0_6"/>
<sequence length="38" mass="4361">MINVVLDTNILYKEGLSSVPMLKLHRLVLSEHVRVFVP</sequence>
<reference evidence="2" key="1">
    <citation type="journal article" date="2010" name="Mol. Biosyst.">
        <title>Complete genome sequence and comparative analysis of Shewanella violacea, a psychrophilic and piezophilic bacterium from deep sea floor sediments.</title>
        <authorList>
            <person name="Aono E."/>
            <person name="Baba T."/>
            <person name="Ara T."/>
            <person name="Nishi T."/>
            <person name="Nakamichi T."/>
            <person name="Inamoto E."/>
            <person name="Toyonaga H."/>
            <person name="Hasegawa M."/>
            <person name="Takai Y."/>
            <person name="Okumura Y."/>
            <person name="Baba M."/>
            <person name="Tomita M."/>
            <person name="Kato C."/>
            <person name="Oshima T."/>
            <person name="Nakasone K."/>
            <person name="Mori H."/>
        </authorList>
    </citation>
    <scope>NUCLEOTIDE SEQUENCE [LARGE SCALE GENOMIC DNA]</scope>
    <source>
        <strain evidence="2">JCM 10179 / CIP 106290 / LMG 19151 / DSS12</strain>
    </source>
</reference>
<name>D4ZAY0_SHEVD</name>
<evidence type="ECO:0000313" key="2">
    <source>
        <dbReference type="Proteomes" id="UP000002350"/>
    </source>
</evidence>
<organism evidence="1 2">
    <name type="scientific">Shewanella violacea (strain JCM 10179 / CIP 106290 / LMG 19151 / DSS12)</name>
    <dbReference type="NCBI Taxonomy" id="637905"/>
    <lineage>
        <taxon>Bacteria</taxon>
        <taxon>Pseudomonadati</taxon>
        <taxon>Pseudomonadota</taxon>
        <taxon>Gammaproteobacteria</taxon>
        <taxon>Alteromonadales</taxon>
        <taxon>Shewanellaceae</taxon>
        <taxon>Shewanella</taxon>
    </lineage>
</organism>
<dbReference type="EMBL" id="AP011177">
    <property type="protein sequence ID" value="BAJ03175.1"/>
    <property type="molecule type" value="Genomic_DNA"/>
</dbReference>
<keyword evidence="2" id="KW-1185">Reference proteome</keyword>
<accession>D4ZAY0</accession>
<gene>
    <name evidence="1" type="ordered locus">SVI_3204</name>
</gene>
<evidence type="ECO:0008006" key="3">
    <source>
        <dbReference type="Google" id="ProtNLM"/>
    </source>
</evidence>
<evidence type="ECO:0000313" key="1">
    <source>
        <dbReference type="EMBL" id="BAJ03175.1"/>
    </source>
</evidence>